<dbReference type="EMBL" id="MN079109">
    <property type="protein sequence ID" value="QEA05737.1"/>
    <property type="molecule type" value="Genomic_DNA"/>
</dbReference>
<dbReference type="InterPro" id="IPR010342">
    <property type="entry name" value="DUF938"/>
</dbReference>
<dbReference type="Pfam" id="PF06080">
    <property type="entry name" value="DUF938"/>
    <property type="match status" value="1"/>
</dbReference>
<dbReference type="PANTHER" id="PTHR20974">
    <property type="entry name" value="UPF0585 PROTEIN CG18661"/>
    <property type="match status" value="1"/>
</dbReference>
<gene>
    <name evidence="1" type="ORF">KBTEX_02061</name>
</gene>
<organism evidence="1">
    <name type="scientific">uncultured organism</name>
    <dbReference type="NCBI Taxonomy" id="155900"/>
    <lineage>
        <taxon>unclassified sequences</taxon>
        <taxon>environmental samples</taxon>
    </lineage>
</organism>
<dbReference type="SUPFAM" id="SSF53335">
    <property type="entry name" value="S-adenosyl-L-methionine-dependent methyltransferases"/>
    <property type="match status" value="1"/>
</dbReference>
<dbReference type="PANTHER" id="PTHR20974:SF0">
    <property type="entry name" value="UPF0585 PROTEIN CG18661"/>
    <property type="match status" value="1"/>
</dbReference>
<accession>A0A5B8RGC5</accession>
<sequence>MTEDHRQRSPATARNREPILAVLRETIPERARVLEVASGTGEHAAFFTAAMPGWTWQPSDPQPAALASIRAWRPYGGDGLLVPLELDVTAEWPVAGPLDALVAINLIHISPWRVTEALMAGAGRLLADGGVLVLYGPYRENGEHTASSNAAFDADLRARDPQWGVRDLEAVTEAAAVHGLMLEQRHAMPANNLTVVFRRSAGTG</sequence>
<reference evidence="1" key="1">
    <citation type="submission" date="2019-06" db="EMBL/GenBank/DDBJ databases">
        <authorList>
            <person name="Murdoch R.W."/>
            <person name="Fathepure B."/>
        </authorList>
    </citation>
    <scope>NUCLEOTIDE SEQUENCE</scope>
</reference>
<protein>
    <recommendedName>
        <fullName evidence="2">SAM-dependent methyltransferase</fullName>
    </recommendedName>
</protein>
<name>A0A5B8RGC5_9ZZZZ</name>
<dbReference type="InterPro" id="IPR029063">
    <property type="entry name" value="SAM-dependent_MTases_sf"/>
</dbReference>
<evidence type="ECO:0000313" key="1">
    <source>
        <dbReference type="EMBL" id="QEA05737.1"/>
    </source>
</evidence>
<dbReference type="Gene3D" id="3.40.50.150">
    <property type="entry name" value="Vaccinia Virus protein VP39"/>
    <property type="match status" value="1"/>
</dbReference>
<evidence type="ECO:0008006" key="2">
    <source>
        <dbReference type="Google" id="ProtNLM"/>
    </source>
</evidence>
<proteinExistence type="predicted"/>
<dbReference type="AlphaFoldDB" id="A0A5B8RGC5"/>